<feature type="domain" description="Bacterial type II secretion system protein E" evidence="2">
    <location>
        <begin position="53"/>
        <end position="316"/>
    </location>
</feature>
<reference evidence="4" key="1">
    <citation type="submission" date="2015-12" db="EMBL/GenBank/DDBJ databases">
        <authorList>
            <person name="Nair G.R."/>
            <person name="Kaur G."/>
            <person name="Mayilraj S."/>
        </authorList>
    </citation>
    <scope>NUCLEOTIDE SEQUENCE [LARGE SCALE GENOMIC DNA]</scope>
    <source>
        <strain evidence="4">CD08_7</strain>
    </source>
</reference>
<keyword evidence="4" id="KW-1185">Reference proteome</keyword>
<evidence type="ECO:0000313" key="3">
    <source>
        <dbReference type="EMBL" id="KUG57562.1"/>
    </source>
</evidence>
<dbReference type="RefSeq" id="WP_058889581.1">
    <property type="nucleotide sequence ID" value="NZ_LQBM01000005.1"/>
</dbReference>
<name>A0A0W8IC84_9MICC</name>
<dbReference type="InterPro" id="IPR022399">
    <property type="entry name" value="TadA-like_ATPase"/>
</dbReference>
<dbReference type="Proteomes" id="UP000054023">
    <property type="component" value="Unassembled WGS sequence"/>
</dbReference>
<protein>
    <recommendedName>
        <fullName evidence="2">Bacterial type II secretion system protein E domain-containing protein</fullName>
    </recommendedName>
</protein>
<dbReference type="InterPro" id="IPR001482">
    <property type="entry name" value="T2SS/T4SS_dom"/>
</dbReference>
<dbReference type="InterPro" id="IPR050921">
    <property type="entry name" value="T4SS_GSP_E_ATPase"/>
</dbReference>
<dbReference type="AlphaFoldDB" id="A0A0W8IC84"/>
<dbReference type="NCBIfam" id="TIGR03819">
    <property type="entry name" value="heli_sec_ATPase"/>
    <property type="match status" value="1"/>
</dbReference>
<evidence type="ECO:0000313" key="4">
    <source>
        <dbReference type="Proteomes" id="UP000054023"/>
    </source>
</evidence>
<dbReference type="PANTHER" id="PTHR30486">
    <property type="entry name" value="TWITCHING MOTILITY PROTEIN PILT"/>
    <property type="match status" value="1"/>
</dbReference>
<dbReference type="InterPro" id="IPR027417">
    <property type="entry name" value="P-loop_NTPase"/>
</dbReference>
<dbReference type="Pfam" id="PF00437">
    <property type="entry name" value="T2SSE"/>
    <property type="match status" value="1"/>
</dbReference>
<proteinExistence type="inferred from homology"/>
<dbReference type="Gene3D" id="3.30.450.380">
    <property type="match status" value="1"/>
</dbReference>
<dbReference type="OrthoDB" id="9810761at2"/>
<dbReference type="STRING" id="317018.AVL63_13025"/>
<organism evidence="3 4">
    <name type="scientific">Nesterenkonia jeotgali</name>
    <dbReference type="NCBI Taxonomy" id="317018"/>
    <lineage>
        <taxon>Bacteria</taxon>
        <taxon>Bacillati</taxon>
        <taxon>Actinomycetota</taxon>
        <taxon>Actinomycetes</taxon>
        <taxon>Micrococcales</taxon>
        <taxon>Micrococcaceae</taxon>
        <taxon>Nesterenkonia</taxon>
    </lineage>
</organism>
<evidence type="ECO:0000256" key="1">
    <source>
        <dbReference type="ARBA" id="ARBA00006611"/>
    </source>
</evidence>
<sequence length="384" mass="40973">MSDQQLHALREKLTSSPEPVTAARIAEAVRAAGLALGARSTGELVRTLRDELVGLGPLQPLVDQPGVTDVLIDGLRQVWTDGEAGLRLTAVSFATEAQVRGLARRLIALSGGRLDEGQPCADGRIGDCRIHAVIPPVAVEGTMISVRISRGSTSSLDHLAQQWDAPEVWLPVLRGIIEARMNCLISGSTGSGKTSLLGAMLAECPQQERIIIVEDTTELRPDHPHVLHLQQRRGNVEGAGALGIGQLVRETLRMRPDRLIVGECRGSELKDFLAAMNTGHQGAVGTVHANSPQAVPARLTAMGALAELSPESVALQAGAALDAVIHMERRRGRRMPVAISLVHCRERVLQMVPALMGGPLGSAGRADVQTQSGWDELTRRIGLR</sequence>
<dbReference type="GO" id="GO:0016887">
    <property type="term" value="F:ATP hydrolysis activity"/>
    <property type="evidence" value="ECO:0007669"/>
    <property type="project" value="InterPro"/>
</dbReference>
<dbReference type="CDD" id="cd01130">
    <property type="entry name" value="VirB11-like_ATPase"/>
    <property type="match status" value="1"/>
</dbReference>
<evidence type="ECO:0000259" key="2">
    <source>
        <dbReference type="Pfam" id="PF00437"/>
    </source>
</evidence>
<accession>A0A0W8IC84</accession>
<dbReference type="Gene3D" id="3.40.50.300">
    <property type="entry name" value="P-loop containing nucleotide triphosphate hydrolases"/>
    <property type="match status" value="1"/>
</dbReference>
<dbReference type="SUPFAM" id="SSF52540">
    <property type="entry name" value="P-loop containing nucleoside triphosphate hydrolases"/>
    <property type="match status" value="1"/>
</dbReference>
<comment type="caution">
    <text evidence="3">The sequence shown here is derived from an EMBL/GenBank/DDBJ whole genome shotgun (WGS) entry which is preliminary data.</text>
</comment>
<comment type="similarity">
    <text evidence="1">Belongs to the GSP E family.</text>
</comment>
<dbReference type="EMBL" id="LQBM01000005">
    <property type="protein sequence ID" value="KUG57562.1"/>
    <property type="molecule type" value="Genomic_DNA"/>
</dbReference>
<gene>
    <name evidence="3" type="ORF">AVL63_13025</name>
</gene>
<dbReference type="PANTHER" id="PTHR30486:SF6">
    <property type="entry name" value="TYPE IV PILUS RETRACTATION ATPASE PILT"/>
    <property type="match status" value="1"/>
</dbReference>